<dbReference type="RefSeq" id="WP_083020151.1">
    <property type="nucleotide sequence ID" value="NZ_MVII01000060.1"/>
</dbReference>
<protein>
    <recommendedName>
        <fullName evidence="3">Helix-turn-helix domain containing protein</fullName>
    </recommendedName>
</protein>
<name>A0A1X0IJJ4_9MYCO</name>
<sequence length="269" mass="30535">MADGQRRWSADELAVALDRSLSCAQAGERLRRTRAQVEKARKRYRGRDVKQLLTEKRRGAVELARVTQTDIACYGSWTAEEIAVALDRTISRSEASRRLGRSVRGIKRIRDLQRQKVFGLTSAVRETRTEPIQQRLWSEEEIAVLTDETRAPAEVARALGRSVNSVSVARTRWLGRLQGRVPEHLHGTYTAVSRYGCLCPPCRSAAEGERLRRHAATRHTAVNHKQPWTDRDVEIALDRSLTVIEAAQRLGRTHSSVRALRHKYRETVG</sequence>
<accession>A0A1X0IJJ4</accession>
<gene>
    <name evidence="1" type="ORF">BST43_25995</name>
</gene>
<evidence type="ECO:0000313" key="1">
    <source>
        <dbReference type="EMBL" id="ORB47474.1"/>
    </source>
</evidence>
<dbReference type="Proteomes" id="UP000192434">
    <property type="component" value="Unassembled WGS sequence"/>
</dbReference>
<dbReference type="EMBL" id="MVII01000060">
    <property type="protein sequence ID" value="ORB47474.1"/>
    <property type="molecule type" value="Genomic_DNA"/>
</dbReference>
<evidence type="ECO:0008006" key="3">
    <source>
        <dbReference type="Google" id="ProtNLM"/>
    </source>
</evidence>
<proteinExistence type="predicted"/>
<comment type="caution">
    <text evidence="1">The sequence shown here is derived from an EMBL/GenBank/DDBJ whole genome shotgun (WGS) entry which is preliminary data.</text>
</comment>
<reference evidence="1 2" key="1">
    <citation type="submission" date="2016-12" db="EMBL/GenBank/DDBJ databases">
        <title>The new phylogeny of genus Mycobacterium.</title>
        <authorList>
            <person name="Tortoli E."/>
            <person name="Trovato A."/>
            <person name="Cirillo D.M."/>
        </authorList>
    </citation>
    <scope>NUCLEOTIDE SEQUENCE [LARGE SCALE GENOMIC DNA]</scope>
    <source>
        <strain evidence="1 2">CCUG 66554</strain>
    </source>
</reference>
<dbReference type="AlphaFoldDB" id="A0A1X0IJJ4"/>
<organism evidence="1 2">
    <name type="scientific">Mycobacteroides saopaulense</name>
    <dbReference type="NCBI Taxonomy" id="1578165"/>
    <lineage>
        <taxon>Bacteria</taxon>
        <taxon>Bacillati</taxon>
        <taxon>Actinomycetota</taxon>
        <taxon>Actinomycetes</taxon>
        <taxon>Mycobacteriales</taxon>
        <taxon>Mycobacteriaceae</taxon>
        <taxon>Mycobacteroides</taxon>
    </lineage>
</organism>
<evidence type="ECO:0000313" key="2">
    <source>
        <dbReference type="Proteomes" id="UP000192434"/>
    </source>
</evidence>